<dbReference type="Pfam" id="PF03702">
    <property type="entry name" value="AnmK"/>
    <property type="match status" value="1"/>
</dbReference>
<keyword evidence="1" id="KW-0808">Transferase</keyword>
<evidence type="ECO:0000313" key="2">
    <source>
        <dbReference type="Proteomes" id="UP001193389"/>
    </source>
</evidence>
<proteinExistence type="predicted"/>
<dbReference type="SUPFAM" id="SSF53067">
    <property type="entry name" value="Actin-like ATPase domain"/>
    <property type="match status" value="1"/>
</dbReference>
<dbReference type="KEGG" id="anf:AQPE_4695"/>
<gene>
    <name evidence="1" type="ORF">AQPE_4695</name>
</gene>
<reference evidence="1" key="1">
    <citation type="journal article" date="2020" name="Int. J. Syst. Evol. Microbiol.">
        <title>Aquipluma nitroreducens gen. nov. sp. nov., a novel facultatively anaerobic bacterium isolated from a freshwater lake.</title>
        <authorList>
            <person name="Watanabe M."/>
            <person name="Kojima H."/>
            <person name="Fukui M."/>
        </authorList>
    </citation>
    <scope>NUCLEOTIDE SEQUENCE</scope>
    <source>
        <strain evidence="1">MeG22</strain>
    </source>
</reference>
<dbReference type="Gene3D" id="3.30.420.40">
    <property type="match status" value="2"/>
</dbReference>
<dbReference type="GO" id="GO:0009254">
    <property type="term" value="P:peptidoglycan turnover"/>
    <property type="evidence" value="ECO:0007669"/>
    <property type="project" value="InterPro"/>
</dbReference>
<dbReference type="InterPro" id="IPR043129">
    <property type="entry name" value="ATPase_NBD"/>
</dbReference>
<dbReference type="GO" id="GO:0016301">
    <property type="term" value="F:kinase activity"/>
    <property type="evidence" value="ECO:0007669"/>
    <property type="project" value="UniProtKB-KW"/>
</dbReference>
<sequence length="342" mass="37972">MSGTSLDGLDLVACRFTFDQSWNYEILKSLTIPYSHKWVTKLSTATELNALDFAFLNNDLGKFIGKQVAEFCADLPQKPDLVSSHGHTIFHQPENMLTVQIGSGASIAAYSGLRTACDFRTLDVALEGQGAPLVPVGDELLFGDFDFCLNLGGIANISFSENGERKAFDICPANMAFNHFIKELGYEYDLDGNCGRTGQVQEELLRLLNDLEFYQQKGPKSLGREWFENDFLPLINSFQLAPNDALRTLYEHVSDQICLAVDQYPKGRMLITGGGAHNVFLIELFSEKTKHKTIVPSSQIIDFKEAIIFAFLGVLRLREEANCLKSVTGTNHNHSGGVIYLP</sequence>
<dbReference type="InterPro" id="IPR005338">
    <property type="entry name" value="Anhydro_N_Ac-Mur_kinase"/>
</dbReference>
<dbReference type="EMBL" id="AP018694">
    <property type="protein sequence ID" value="BBE20502.1"/>
    <property type="molecule type" value="Genomic_DNA"/>
</dbReference>
<dbReference type="Proteomes" id="UP001193389">
    <property type="component" value="Chromosome"/>
</dbReference>
<keyword evidence="1" id="KW-0418">Kinase</keyword>
<protein>
    <submittedName>
        <fullName evidence="1">Anhydro-N-acetylmuramic acid kinase</fullName>
    </submittedName>
</protein>
<keyword evidence="2" id="KW-1185">Reference proteome</keyword>
<dbReference type="GO" id="GO:0016773">
    <property type="term" value="F:phosphotransferase activity, alcohol group as acceptor"/>
    <property type="evidence" value="ECO:0007669"/>
    <property type="project" value="InterPro"/>
</dbReference>
<name>A0A5K7SFT9_9BACT</name>
<dbReference type="AlphaFoldDB" id="A0A5K7SFT9"/>
<evidence type="ECO:0000313" key="1">
    <source>
        <dbReference type="EMBL" id="BBE20502.1"/>
    </source>
</evidence>
<dbReference type="GO" id="GO:0005524">
    <property type="term" value="F:ATP binding"/>
    <property type="evidence" value="ECO:0007669"/>
    <property type="project" value="InterPro"/>
</dbReference>
<dbReference type="NCBIfam" id="NF007144">
    <property type="entry name" value="PRK09585.2-3"/>
    <property type="match status" value="1"/>
</dbReference>
<dbReference type="PANTHER" id="PTHR30605">
    <property type="entry name" value="ANHYDRO-N-ACETYLMURAMIC ACID KINASE"/>
    <property type="match status" value="1"/>
</dbReference>
<dbReference type="PANTHER" id="PTHR30605:SF0">
    <property type="entry name" value="ANHYDRO-N-ACETYLMURAMIC ACID KINASE"/>
    <property type="match status" value="1"/>
</dbReference>
<accession>A0A5K7SFT9</accession>
<organism evidence="1 2">
    <name type="scientific">Aquipluma nitroreducens</name>
    <dbReference type="NCBI Taxonomy" id="2010828"/>
    <lineage>
        <taxon>Bacteria</taxon>
        <taxon>Pseudomonadati</taxon>
        <taxon>Bacteroidota</taxon>
        <taxon>Bacteroidia</taxon>
        <taxon>Marinilabiliales</taxon>
        <taxon>Prolixibacteraceae</taxon>
        <taxon>Aquipluma</taxon>
    </lineage>
</organism>
<dbReference type="GO" id="GO:0006040">
    <property type="term" value="P:amino sugar metabolic process"/>
    <property type="evidence" value="ECO:0007669"/>
    <property type="project" value="InterPro"/>
</dbReference>